<protein>
    <recommendedName>
        <fullName evidence="16">Type III pantothenate kinase</fullName>
        <ecNumber evidence="7">2.7.1.33</ecNumber>
    </recommendedName>
</protein>
<dbReference type="PANTHER" id="PTHR34265:SF1">
    <property type="entry name" value="TYPE III PANTOTHENATE KINASE"/>
    <property type="match status" value="1"/>
</dbReference>
<evidence type="ECO:0000256" key="14">
    <source>
        <dbReference type="ARBA" id="ARBA00022993"/>
    </source>
</evidence>
<evidence type="ECO:0000256" key="16">
    <source>
        <dbReference type="ARBA" id="ARBA00040883"/>
    </source>
</evidence>
<keyword evidence="8" id="KW-0963">Cytoplasm</keyword>
<dbReference type="Pfam" id="PF03309">
    <property type="entry name" value="Pan_kinase"/>
    <property type="match status" value="1"/>
</dbReference>
<evidence type="ECO:0000256" key="5">
    <source>
        <dbReference type="ARBA" id="ARBA00005225"/>
    </source>
</evidence>
<dbReference type="InterPro" id="IPR043129">
    <property type="entry name" value="ATPase_NBD"/>
</dbReference>
<gene>
    <name evidence="17" type="ORF">BLA55_01330</name>
</gene>
<dbReference type="GO" id="GO:0005524">
    <property type="term" value="F:ATP binding"/>
    <property type="evidence" value="ECO:0007669"/>
    <property type="project" value="UniProtKB-KW"/>
</dbReference>
<comment type="catalytic activity">
    <reaction evidence="1">
        <text>(R)-pantothenate + ATP = (R)-4'-phosphopantothenate + ADP + H(+)</text>
        <dbReference type="Rhea" id="RHEA:16373"/>
        <dbReference type="ChEBI" id="CHEBI:10986"/>
        <dbReference type="ChEBI" id="CHEBI:15378"/>
        <dbReference type="ChEBI" id="CHEBI:29032"/>
        <dbReference type="ChEBI" id="CHEBI:30616"/>
        <dbReference type="ChEBI" id="CHEBI:456216"/>
        <dbReference type="EC" id="2.7.1.33"/>
    </reaction>
</comment>
<evidence type="ECO:0000256" key="3">
    <source>
        <dbReference type="ARBA" id="ARBA00001972"/>
    </source>
</evidence>
<evidence type="ECO:0000256" key="15">
    <source>
        <dbReference type="ARBA" id="ARBA00038036"/>
    </source>
</evidence>
<dbReference type="UniPathway" id="UPA00241">
    <property type="reaction ID" value="UER00352"/>
</dbReference>
<dbReference type="GO" id="GO:0015937">
    <property type="term" value="P:coenzyme A biosynthetic process"/>
    <property type="evidence" value="ECO:0007669"/>
    <property type="project" value="UniProtKB-UniPathway"/>
</dbReference>
<dbReference type="Gene3D" id="3.30.420.40">
    <property type="match status" value="2"/>
</dbReference>
<evidence type="ECO:0000256" key="9">
    <source>
        <dbReference type="ARBA" id="ARBA00022679"/>
    </source>
</evidence>
<keyword evidence="13" id="KW-0630">Potassium</keyword>
<proteinExistence type="inferred from homology"/>
<evidence type="ECO:0000256" key="6">
    <source>
        <dbReference type="ARBA" id="ARBA00011738"/>
    </source>
</evidence>
<keyword evidence="9" id="KW-0808">Transferase</keyword>
<keyword evidence="12" id="KW-0067">ATP-binding</keyword>
<evidence type="ECO:0000313" key="18">
    <source>
        <dbReference type="Proteomes" id="UP000184322"/>
    </source>
</evidence>
<evidence type="ECO:0000256" key="8">
    <source>
        <dbReference type="ARBA" id="ARBA00022490"/>
    </source>
</evidence>
<comment type="pathway">
    <text evidence="5">Cofactor biosynthesis; coenzyme A biosynthesis; CoA from (R)-pantothenate: step 1/5.</text>
</comment>
<keyword evidence="11" id="KW-0418">Kinase</keyword>
<dbReference type="PANTHER" id="PTHR34265">
    <property type="entry name" value="TYPE III PANTOTHENATE KINASE"/>
    <property type="match status" value="1"/>
</dbReference>
<comment type="cofactor">
    <cofactor evidence="2">
        <name>K(+)</name>
        <dbReference type="ChEBI" id="CHEBI:29103"/>
    </cofactor>
</comment>
<evidence type="ECO:0000256" key="7">
    <source>
        <dbReference type="ARBA" id="ARBA00012102"/>
    </source>
</evidence>
<evidence type="ECO:0000256" key="12">
    <source>
        <dbReference type="ARBA" id="ARBA00022840"/>
    </source>
</evidence>
<sequence length="246" mass="28089">MRTIVFDVGNSYLKIGFFIDDKMENWFSQPIHQVDEQFLDEFWNQHQIQKNECVVLGSVVVSKTKMISQYFEKHNQKYVLIENAMKFSFSIDEKMDINKIGRDILASCEYVSGHFDSGLVFIFGTAAVCLKILNKKLISVSIAPGVGLSFRNLLESADGLKNKEVDLEFYNENATNTINALQSGLFHILNGFVWSHKMNLSENENEKITKIIISGGDVLDKEVEGTIKIENVVLKGYYEIFKLNYS</sequence>
<name>A0A1L4FRS8_9BACT</name>
<dbReference type="KEGG" id="mpul:BLA55_01330"/>
<keyword evidence="18" id="KW-1185">Reference proteome</keyword>
<comment type="subunit">
    <text evidence="6">Homodimer.</text>
</comment>
<dbReference type="OrthoDB" id="9804707at2"/>
<comment type="cofactor">
    <cofactor evidence="3">
        <name>NH4(+)</name>
        <dbReference type="ChEBI" id="CHEBI:28938"/>
    </cofactor>
</comment>
<evidence type="ECO:0000256" key="4">
    <source>
        <dbReference type="ARBA" id="ARBA00004496"/>
    </source>
</evidence>
<dbReference type="EMBL" id="CP017813">
    <property type="protein sequence ID" value="APJ38313.1"/>
    <property type="molecule type" value="Genomic_DNA"/>
</dbReference>
<dbReference type="RefSeq" id="WP_073372317.1">
    <property type="nucleotide sequence ID" value="NZ_CP017813.1"/>
</dbReference>
<evidence type="ECO:0000256" key="2">
    <source>
        <dbReference type="ARBA" id="ARBA00001958"/>
    </source>
</evidence>
<dbReference type="AlphaFoldDB" id="A0A1L4FRS8"/>
<evidence type="ECO:0000256" key="1">
    <source>
        <dbReference type="ARBA" id="ARBA00001206"/>
    </source>
</evidence>
<evidence type="ECO:0000313" key="17">
    <source>
        <dbReference type="EMBL" id="APJ38313.1"/>
    </source>
</evidence>
<dbReference type="Proteomes" id="UP000184322">
    <property type="component" value="Chromosome"/>
</dbReference>
<dbReference type="STRING" id="48003.BLA55_01330"/>
<reference evidence="18" key="1">
    <citation type="submission" date="2016-10" db="EMBL/GenBank/DDBJ databases">
        <authorList>
            <person name="Beylefeld A."/>
            <person name="Abolnik C."/>
        </authorList>
    </citation>
    <scope>NUCLEOTIDE SEQUENCE [LARGE SCALE GENOMIC DNA]</scope>
    <source>
        <strain evidence="18">B359_6</strain>
    </source>
</reference>
<evidence type="ECO:0000256" key="11">
    <source>
        <dbReference type="ARBA" id="ARBA00022777"/>
    </source>
</evidence>
<dbReference type="SUPFAM" id="SSF53067">
    <property type="entry name" value="Actin-like ATPase domain"/>
    <property type="match status" value="2"/>
</dbReference>
<dbReference type="GO" id="GO:0004594">
    <property type="term" value="F:pantothenate kinase activity"/>
    <property type="evidence" value="ECO:0007669"/>
    <property type="project" value="UniProtKB-EC"/>
</dbReference>
<comment type="similarity">
    <text evidence="15">Belongs to the type III pantothenate kinase family.</text>
</comment>
<dbReference type="EC" id="2.7.1.33" evidence="7"/>
<evidence type="ECO:0000256" key="10">
    <source>
        <dbReference type="ARBA" id="ARBA00022741"/>
    </source>
</evidence>
<dbReference type="GO" id="GO:0005737">
    <property type="term" value="C:cytoplasm"/>
    <property type="evidence" value="ECO:0007669"/>
    <property type="project" value="UniProtKB-SubCell"/>
</dbReference>
<evidence type="ECO:0000256" key="13">
    <source>
        <dbReference type="ARBA" id="ARBA00022958"/>
    </source>
</evidence>
<organism evidence="17 18">
    <name type="scientific">Mycoplasmopsis pullorum</name>
    <dbReference type="NCBI Taxonomy" id="48003"/>
    <lineage>
        <taxon>Bacteria</taxon>
        <taxon>Bacillati</taxon>
        <taxon>Mycoplasmatota</taxon>
        <taxon>Mycoplasmoidales</taxon>
        <taxon>Metamycoplasmataceae</taxon>
        <taxon>Mycoplasmopsis</taxon>
    </lineage>
</organism>
<keyword evidence="10" id="KW-0547">Nucleotide-binding</keyword>
<keyword evidence="14" id="KW-0173">Coenzyme A biosynthesis</keyword>
<accession>A0A1L4FRS8</accession>
<comment type="subcellular location">
    <subcellularLocation>
        <location evidence="4">Cytoplasm</location>
    </subcellularLocation>
</comment>
<dbReference type="InterPro" id="IPR004619">
    <property type="entry name" value="Type_III_PanK"/>
</dbReference>